<evidence type="ECO:0000256" key="1">
    <source>
        <dbReference type="SAM" id="MobiDB-lite"/>
    </source>
</evidence>
<evidence type="ECO:0000313" key="3">
    <source>
        <dbReference type="Proteomes" id="UP000230463"/>
    </source>
</evidence>
<proteinExistence type="predicted"/>
<sequence>MKWLFAILVALNIIVFGSMIAGKLVHGTSASPAAVSAASYTPEAPAPASPDISVRRTDEAVVSSSEPAPKAASKIDIAAANKPKTNNPDNADKPATNTSTSTSTSATTPTPTTTTAPTPVTNTCTATVTLPEDDFHRIKGLLNHWPFTTSRFIEQANSSAKPRRTPTPPRYMVALPSSGDSNTRTRLQEHGFDYGINQGKVSLGVFNRREDAESLMARAKMQGFSDAFITTLGGSSSDNDSDNDNHTDSSTISIAKMRVVFSGVDNSAMHDINAITGRYGRMQRSGNCH</sequence>
<name>A0A855FP57_9NEIS</name>
<feature type="region of interest" description="Disordered" evidence="1">
    <location>
        <begin position="157"/>
        <end position="182"/>
    </location>
</feature>
<dbReference type="AlphaFoldDB" id="A0A855FP57"/>
<dbReference type="EMBL" id="MEIU01000059">
    <property type="protein sequence ID" value="PIT59473.1"/>
    <property type="molecule type" value="Genomic_DNA"/>
</dbReference>
<dbReference type="Proteomes" id="UP000230463">
    <property type="component" value="Unassembled WGS sequence"/>
</dbReference>
<protein>
    <recommendedName>
        <fullName evidence="4">SPOR domain-containing protein</fullName>
    </recommendedName>
</protein>
<comment type="caution">
    <text evidence="2">The sequence shown here is derived from an EMBL/GenBank/DDBJ whole genome shotgun (WGS) entry which is preliminary data.</text>
</comment>
<organism evidence="2 3">
    <name type="scientific">Snodgrassella alvi</name>
    <dbReference type="NCBI Taxonomy" id="1196083"/>
    <lineage>
        <taxon>Bacteria</taxon>
        <taxon>Pseudomonadati</taxon>
        <taxon>Pseudomonadota</taxon>
        <taxon>Betaproteobacteria</taxon>
        <taxon>Neisseriales</taxon>
        <taxon>Neisseriaceae</taxon>
        <taxon>Snodgrassella</taxon>
    </lineage>
</organism>
<feature type="region of interest" description="Disordered" evidence="1">
    <location>
        <begin position="41"/>
        <end position="123"/>
    </location>
</feature>
<dbReference type="RefSeq" id="WP_100124042.1">
    <property type="nucleotide sequence ID" value="NZ_MEIU01000059.1"/>
</dbReference>
<evidence type="ECO:0008006" key="4">
    <source>
        <dbReference type="Google" id="ProtNLM"/>
    </source>
</evidence>
<reference evidence="2 3" key="1">
    <citation type="journal article" date="2017" name="MBio">
        <title>Type VI secretion-mediated competition in the bee gut microbiome.</title>
        <authorList>
            <person name="Steele M.I."/>
            <person name="Kwong W.K."/>
            <person name="Powell J.E."/>
            <person name="Whiteley M."/>
            <person name="Moran N.A."/>
        </authorList>
    </citation>
    <scope>NUCLEOTIDE SEQUENCE [LARGE SCALE GENOMIC DNA]</scope>
    <source>
        <strain evidence="2 3">HK3</strain>
    </source>
</reference>
<gene>
    <name evidence="2" type="ORF">BHC57_08865</name>
</gene>
<feature type="compositionally biased region" description="Low complexity" evidence="1">
    <location>
        <begin position="60"/>
        <end position="74"/>
    </location>
</feature>
<accession>A0A855FP57</accession>
<feature type="compositionally biased region" description="Low complexity" evidence="1">
    <location>
        <begin position="95"/>
        <end position="123"/>
    </location>
</feature>
<evidence type="ECO:0000313" key="2">
    <source>
        <dbReference type="EMBL" id="PIT59473.1"/>
    </source>
</evidence>